<evidence type="ECO:0000313" key="13">
    <source>
        <dbReference type="Proteomes" id="UP001202328"/>
    </source>
</evidence>
<comment type="similarity">
    <text evidence="3">Belongs to the fatty acid desaturase type 1 family.</text>
</comment>
<feature type="non-terminal residue" evidence="12">
    <location>
        <position position="1"/>
    </location>
</feature>
<evidence type="ECO:0008006" key="14">
    <source>
        <dbReference type="Google" id="ProtNLM"/>
    </source>
</evidence>
<reference evidence="12" key="1">
    <citation type="submission" date="2022-04" db="EMBL/GenBank/DDBJ databases">
        <title>A functionally conserved STORR gene fusion in Papaver species that diverged 16.8 million years ago.</title>
        <authorList>
            <person name="Catania T."/>
        </authorList>
    </citation>
    <scope>NUCLEOTIDE SEQUENCE</scope>
    <source>
        <strain evidence="12">S-188037</strain>
    </source>
</reference>
<keyword evidence="6" id="KW-0276">Fatty acid metabolism</keyword>
<evidence type="ECO:0000256" key="2">
    <source>
        <dbReference type="ARBA" id="ARBA00005189"/>
    </source>
</evidence>
<keyword evidence="5" id="KW-0812">Transmembrane</keyword>
<dbReference type="EMBL" id="JAJJMB010009426">
    <property type="protein sequence ID" value="KAI3914019.1"/>
    <property type="molecule type" value="Genomic_DNA"/>
</dbReference>
<evidence type="ECO:0000256" key="6">
    <source>
        <dbReference type="ARBA" id="ARBA00022832"/>
    </source>
</evidence>
<organism evidence="12 13">
    <name type="scientific">Papaver atlanticum</name>
    <dbReference type="NCBI Taxonomy" id="357466"/>
    <lineage>
        <taxon>Eukaryota</taxon>
        <taxon>Viridiplantae</taxon>
        <taxon>Streptophyta</taxon>
        <taxon>Embryophyta</taxon>
        <taxon>Tracheophyta</taxon>
        <taxon>Spermatophyta</taxon>
        <taxon>Magnoliopsida</taxon>
        <taxon>Ranunculales</taxon>
        <taxon>Papaveraceae</taxon>
        <taxon>Papaveroideae</taxon>
        <taxon>Papaver</taxon>
    </lineage>
</organism>
<evidence type="ECO:0000256" key="3">
    <source>
        <dbReference type="ARBA" id="ARBA00009295"/>
    </source>
</evidence>
<dbReference type="Proteomes" id="UP001202328">
    <property type="component" value="Unassembled WGS sequence"/>
</dbReference>
<comment type="subcellular location">
    <subcellularLocation>
        <location evidence="1">Membrane</location>
        <topology evidence="1">Multi-pass membrane protein</topology>
    </subcellularLocation>
</comment>
<evidence type="ECO:0000256" key="1">
    <source>
        <dbReference type="ARBA" id="ARBA00004141"/>
    </source>
</evidence>
<sequence length="82" mass="9890">IIKNNWVVGLLGHGEGWHNNHHAFEFSARLGLEWWQIDVPWYIIELLEYLGFARDVKVPMETRKYKMSCKTQNKFHQNEEDF</sequence>
<dbReference type="GO" id="GO:0005789">
    <property type="term" value="C:endoplasmic reticulum membrane"/>
    <property type="evidence" value="ECO:0007669"/>
    <property type="project" value="TreeGrafter"/>
</dbReference>
<accession>A0AAD4XIN2</accession>
<keyword evidence="13" id="KW-1185">Reference proteome</keyword>
<evidence type="ECO:0000256" key="4">
    <source>
        <dbReference type="ARBA" id="ARBA00022516"/>
    </source>
</evidence>
<gene>
    <name evidence="12" type="ORF">MKW98_010831</name>
</gene>
<evidence type="ECO:0000256" key="10">
    <source>
        <dbReference type="ARBA" id="ARBA00023136"/>
    </source>
</evidence>
<evidence type="ECO:0000256" key="7">
    <source>
        <dbReference type="ARBA" id="ARBA00022989"/>
    </source>
</evidence>
<keyword evidence="4" id="KW-0444">Lipid biosynthesis</keyword>
<evidence type="ECO:0000256" key="5">
    <source>
        <dbReference type="ARBA" id="ARBA00022692"/>
    </source>
</evidence>
<keyword evidence="11" id="KW-0275">Fatty acid biosynthesis</keyword>
<keyword evidence="8" id="KW-0560">Oxidoreductase</keyword>
<keyword evidence="7" id="KW-1133">Transmembrane helix</keyword>
<evidence type="ECO:0000313" key="12">
    <source>
        <dbReference type="EMBL" id="KAI3914019.1"/>
    </source>
</evidence>
<keyword evidence="9" id="KW-0443">Lipid metabolism</keyword>
<name>A0AAD4XIN2_9MAGN</name>
<evidence type="ECO:0000256" key="8">
    <source>
        <dbReference type="ARBA" id="ARBA00023002"/>
    </source>
</evidence>
<dbReference type="GO" id="GO:0016717">
    <property type="term" value="F:oxidoreductase activity, acting on paired donors, with oxidation of a pair of donors resulting in the reduction of molecular oxygen to two molecules of water"/>
    <property type="evidence" value="ECO:0007669"/>
    <property type="project" value="InterPro"/>
</dbReference>
<dbReference type="AlphaFoldDB" id="A0AAD4XIN2"/>
<comment type="caution">
    <text evidence="12">The sequence shown here is derived from an EMBL/GenBank/DDBJ whole genome shotgun (WGS) entry which is preliminary data.</text>
</comment>
<keyword evidence="10" id="KW-0472">Membrane</keyword>
<proteinExistence type="inferred from homology"/>
<dbReference type="InterPro" id="IPR015876">
    <property type="entry name" value="Acyl-CoA_DS"/>
</dbReference>
<evidence type="ECO:0000256" key="9">
    <source>
        <dbReference type="ARBA" id="ARBA00023098"/>
    </source>
</evidence>
<dbReference type="PANTHER" id="PTHR11351">
    <property type="entry name" value="ACYL-COA DESATURASE"/>
    <property type="match status" value="1"/>
</dbReference>
<dbReference type="PANTHER" id="PTHR11351:SF31">
    <property type="entry name" value="DESATURASE 1, ISOFORM A-RELATED"/>
    <property type="match status" value="1"/>
</dbReference>
<protein>
    <recommendedName>
        <fullName evidence="14">Acyl-CoA desaturase</fullName>
    </recommendedName>
</protein>
<comment type="pathway">
    <text evidence="2">Lipid metabolism.</text>
</comment>
<evidence type="ECO:0000256" key="11">
    <source>
        <dbReference type="ARBA" id="ARBA00023160"/>
    </source>
</evidence>
<dbReference type="GO" id="GO:0042761">
    <property type="term" value="P:very long-chain fatty acid biosynthetic process"/>
    <property type="evidence" value="ECO:0007669"/>
    <property type="project" value="TreeGrafter"/>
</dbReference>